<gene>
    <name evidence="5" type="ORF">GCM10023185_20260</name>
</gene>
<dbReference type="RefSeq" id="WP_345235917.1">
    <property type="nucleotide sequence ID" value="NZ_BAABGZ010000020.1"/>
</dbReference>
<organism evidence="5 6">
    <name type="scientific">Hymenobacter saemangeumensis</name>
    <dbReference type="NCBI Taxonomy" id="1084522"/>
    <lineage>
        <taxon>Bacteria</taxon>
        <taxon>Pseudomonadati</taxon>
        <taxon>Bacteroidota</taxon>
        <taxon>Cytophagia</taxon>
        <taxon>Cytophagales</taxon>
        <taxon>Hymenobacteraceae</taxon>
        <taxon>Hymenobacter</taxon>
    </lineage>
</organism>
<evidence type="ECO:0000313" key="5">
    <source>
        <dbReference type="EMBL" id="GAA4356462.1"/>
    </source>
</evidence>
<keyword evidence="3" id="KW-0479">Metal-binding</keyword>
<keyword evidence="1" id="KW-0813">Transport</keyword>
<evidence type="ECO:0000256" key="4">
    <source>
        <dbReference type="ARBA" id="ARBA00023004"/>
    </source>
</evidence>
<reference evidence="6" key="1">
    <citation type="journal article" date="2019" name="Int. J. Syst. Evol. Microbiol.">
        <title>The Global Catalogue of Microorganisms (GCM) 10K type strain sequencing project: providing services to taxonomists for standard genome sequencing and annotation.</title>
        <authorList>
            <consortium name="The Broad Institute Genomics Platform"/>
            <consortium name="The Broad Institute Genome Sequencing Center for Infectious Disease"/>
            <person name="Wu L."/>
            <person name="Ma J."/>
        </authorList>
    </citation>
    <scope>NUCLEOTIDE SEQUENCE [LARGE SCALE GENOMIC DNA]</scope>
    <source>
        <strain evidence="6">JCM 17923</strain>
    </source>
</reference>
<dbReference type="InterPro" id="IPR012292">
    <property type="entry name" value="Globin/Proto"/>
</dbReference>
<dbReference type="EMBL" id="BAABGZ010000020">
    <property type="protein sequence ID" value="GAA4356462.1"/>
    <property type="molecule type" value="Genomic_DNA"/>
</dbReference>
<evidence type="ECO:0000256" key="1">
    <source>
        <dbReference type="ARBA" id="ARBA00022448"/>
    </source>
</evidence>
<dbReference type="InterPro" id="IPR009050">
    <property type="entry name" value="Globin-like_sf"/>
</dbReference>
<comment type="caution">
    <text evidence="5">The sequence shown here is derived from an EMBL/GenBank/DDBJ whole genome shotgun (WGS) entry which is preliminary data.</text>
</comment>
<protein>
    <submittedName>
        <fullName evidence="5">Group III truncated hemoglobin</fullName>
    </submittedName>
</protein>
<accession>A0ABP8ID57</accession>
<dbReference type="InterPro" id="IPR001486">
    <property type="entry name" value="Hemoglobin_trunc"/>
</dbReference>
<evidence type="ECO:0000256" key="3">
    <source>
        <dbReference type="ARBA" id="ARBA00022723"/>
    </source>
</evidence>
<name>A0ABP8ID57_9BACT</name>
<proteinExistence type="predicted"/>
<dbReference type="CDD" id="cd08916">
    <property type="entry name" value="TrHb3_P"/>
    <property type="match status" value="1"/>
</dbReference>
<dbReference type="Proteomes" id="UP001501153">
    <property type="component" value="Unassembled WGS sequence"/>
</dbReference>
<keyword evidence="2" id="KW-0349">Heme</keyword>
<sequence length="129" mass="14936">MPDTLPDISTEADIRLMVDTFYGKVNHDALLAPIFNGFAQVNWESHLPIMYDFWSSILLGSARYHGRPFPKHLPLPIDATHFKRWLELFLTTVDELYAGPKAEEAKLRALNIANMFEYRLRQRGPLQVH</sequence>
<keyword evidence="4" id="KW-0408">Iron</keyword>
<dbReference type="SUPFAM" id="SSF46458">
    <property type="entry name" value="Globin-like"/>
    <property type="match status" value="1"/>
</dbReference>
<evidence type="ECO:0000313" key="6">
    <source>
        <dbReference type="Proteomes" id="UP001501153"/>
    </source>
</evidence>
<dbReference type="Gene3D" id="1.10.490.10">
    <property type="entry name" value="Globins"/>
    <property type="match status" value="1"/>
</dbReference>
<dbReference type="Pfam" id="PF01152">
    <property type="entry name" value="Bac_globin"/>
    <property type="match status" value="1"/>
</dbReference>
<evidence type="ECO:0000256" key="2">
    <source>
        <dbReference type="ARBA" id="ARBA00022617"/>
    </source>
</evidence>
<keyword evidence="6" id="KW-1185">Reference proteome</keyword>